<dbReference type="PROSITE" id="PS50977">
    <property type="entry name" value="HTH_TETR_2"/>
    <property type="match status" value="1"/>
</dbReference>
<dbReference type="PANTHER" id="PTHR30055:SF146">
    <property type="entry name" value="HTH-TYPE TRANSCRIPTIONAL DUAL REGULATOR CECR"/>
    <property type="match status" value="1"/>
</dbReference>
<feature type="DNA-binding region" description="H-T-H motif" evidence="2">
    <location>
        <begin position="34"/>
        <end position="53"/>
    </location>
</feature>
<dbReference type="PANTHER" id="PTHR30055">
    <property type="entry name" value="HTH-TYPE TRANSCRIPTIONAL REGULATOR RUTR"/>
    <property type="match status" value="1"/>
</dbReference>
<dbReference type="AlphaFoldDB" id="A0A0K2ZIK3"/>
<dbReference type="RefSeq" id="WP_053837580.1">
    <property type="nucleotide sequence ID" value="NZ_CP076251.1"/>
</dbReference>
<dbReference type="SUPFAM" id="SSF46689">
    <property type="entry name" value="Homeodomain-like"/>
    <property type="match status" value="1"/>
</dbReference>
<accession>A0A0K2ZIK3</accession>
<feature type="domain" description="HTH tetR-type" evidence="3">
    <location>
        <begin position="12"/>
        <end position="71"/>
    </location>
</feature>
<protein>
    <submittedName>
        <fullName evidence="4">TetR family transcriptional regulator</fullName>
    </submittedName>
</protein>
<reference evidence="4 5" key="1">
    <citation type="submission" date="2015-07" db="EMBL/GenBank/DDBJ databases">
        <authorList>
            <person name="Noorani M."/>
        </authorList>
    </citation>
    <scope>NUCLEOTIDE SEQUENCE [LARGE SCALE GENOMIC DNA]</scope>
    <source>
        <strain evidence="4">LMG730</strain>
    </source>
</reference>
<dbReference type="PRINTS" id="PR00455">
    <property type="entry name" value="HTHTETR"/>
</dbReference>
<dbReference type="Gene3D" id="1.10.10.60">
    <property type="entry name" value="Homeodomain-like"/>
    <property type="match status" value="1"/>
</dbReference>
<evidence type="ECO:0000256" key="2">
    <source>
        <dbReference type="PROSITE-ProRule" id="PRU00335"/>
    </source>
</evidence>
<dbReference type="Gene3D" id="1.10.357.10">
    <property type="entry name" value="Tetracycline Repressor, domain 2"/>
    <property type="match status" value="1"/>
</dbReference>
<evidence type="ECO:0000259" key="3">
    <source>
        <dbReference type="PROSITE" id="PS50977"/>
    </source>
</evidence>
<evidence type="ECO:0000313" key="5">
    <source>
        <dbReference type="Proteomes" id="UP000045978"/>
    </source>
</evidence>
<dbReference type="Pfam" id="PF14246">
    <property type="entry name" value="TetR_C_7"/>
    <property type="match status" value="1"/>
</dbReference>
<evidence type="ECO:0000313" key="4">
    <source>
        <dbReference type="EMBL" id="CTP85596.1"/>
    </source>
</evidence>
<dbReference type="GO" id="GO:0003700">
    <property type="term" value="F:DNA-binding transcription factor activity"/>
    <property type="evidence" value="ECO:0007669"/>
    <property type="project" value="TreeGrafter"/>
</dbReference>
<dbReference type="Pfam" id="PF00440">
    <property type="entry name" value="TetR_N"/>
    <property type="match status" value="1"/>
</dbReference>
<sequence length="219" mass="24550">MTASPAPLRQSQARDQRVYAAVRELLAEAGMRLSMEAVAARAGCSKQTLYSRYRSKQDLLQRVIQDHTELSATHLGPAQGELRGSLLRFAREHLEQLSEPRVLQSCQLIAAESRHFPEQVRALFRDSAQALMQRLSERLQLAVAAGQLRHDDPHCMAELLLSMIVGMDFERQRFHTAHRSDAAAQRAWAEFAVDGFLRAFAAPPSLSFSTPTPDRSTTR</sequence>
<dbReference type="Proteomes" id="UP000045978">
    <property type="component" value="Unassembled WGS sequence"/>
</dbReference>
<gene>
    <name evidence="4" type="ORF">XTPLMG730_1184</name>
</gene>
<dbReference type="InterPro" id="IPR036271">
    <property type="entry name" value="Tet_transcr_reg_TetR-rel_C_sf"/>
</dbReference>
<dbReference type="EMBL" id="CXOJ01000018">
    <property type="protein sequence ID" value="CTP85596.1"/>
    <property type="molecule type" value="Genomic_DNA"/>
</dbReference>
<dbReference type="InterPro" id="IPR050109">
    <property type="entry name" value="HTH-type_TetR-like_transc_reg"/>
</dbReference>
<evidence type="ECO:0000256" key="1">
    <source>
        <dbReference type="ARBA" id="ARBA00023125"/>
    </source>
</evidence>
<dbReference type="InterPro" id="IPR039536">
    <property type="entry name" value="TetR_C_Proteobacteria"/>
</dbReference>
<organism evidence="4 5">
    <name type="scientific">Xanthomonas graminis pv. phlei</name>
    <dbReference type="NCBI Taxonomy" id="487906"/>
    <lineage>
        <taxon>Bacteria</taxon>
        <taxon>Pseudomonadati</taxon>
        <taxon>Pseudomonadota</taxon>
        <taxon>Gammaproteobacteria</taxon>
        <taxon>Lysobacterales</taxon>
        <taxon>Lysobacteraceae</taxon>
        <taxon>Xanthomonas</taxon>
        <taxon>Xanthomonas translucens group</taxon>
        <taxon>Xanthomonas graminis</taxon>
    </lineage>
</organism>
<dbReference type="InterPro" id="IPR009057">
    <property type="entry name" value="Homeodomain-like_sf"/>
</dbReference>
<keyword evidence="1 2" id="KW-0238">DNA-binding</keyword>
<dbReference type="GO" id="GO:0000976">
    <property type="term" value="F:transcription cis-regulatory region binding"/>
    <property type="evidence" value="ECO:0007669"/>
    <property type="project" value="TreeGrafter"/>
</dbReference>
<name>A0A0K2ZIK3_9XANT</name>
<proteinExistence type="predicted"/>
<dbReference type="InterPro" id="IPR001647">
    <property type="entry name" value="HTH_TetR"/>
</dbReference>
<dbReference type="SUPFAM" id="SSF48498">
    <property type="entry name" value="Tetracyclin repressor-like, C-terminal domain"/>
    <property type="match status" value="1"/>
</dbReference>